<evidence type="ECO:0000313" key="2">
    <source>
        <dbReference type="Proteomes" id="UP000198307"/>
    </source>
</evidence>
<sequence length="54" mass="6058">MRTKLIAGQEALTMVLHNAIETAEYAGDGVSAGILTDRLEWHEKELWMMKATII</sequence>
<evidence type="ECO:0000313" key="1">
    <source>
        <dbReference type="EMBL" id="SNT76208.1"/>
    </source>
</evidence>
<organism evidence="1 2">
    <name type="scientific">Paracoccus seriniphilus</name>
    <dbReference type="NCBI Taxonomy" id="184748"/>
    <lineage>
        <taxon>Bacteria</taxon>
        <taxon>Pseudomonadati</taxon>
        <taxon>Pseudomonadota</taxon>
        <taxon>Alphaproteobacteria</taxon>
        <taxon>Rhodobacterales</taxon>
        <taxon>Paracoccaceae</taxon>
        <taxon>Paracoccus</taxon>
    </lineage>
</organism>
<proteinExistence type="predicted"/>
<dbReference type="InterPro" id="IPR012347">
    <property type="entry name" value="Ferritin-like"/>
</dbReference>
<dbReference type="InterPro" id="IPR009078">
    <property type="entry name" value="Ferritin-like_SF"/>
</dbReference>
<protein>
    <recommendedName>
        <fullName evidence="3">Ferritin-like domain-containing protein</fullName>
    </recommendedName>
</protein>
<dbReference type="AlphaFoldDB" id="A0A239Q1L2"/>
<dbReference type="Gene3D" id="1.20.1260.10">
    <property type="match status" value="1"/>
</dbReference>
<evidence type="ECO:0008006" key="3">
    <source>
        <dbReference type="Google" id="ProtNLM"/>
    </source>
</evidence>
<reference evidence="1 2" key="1">
    <citation type="submission" date="2017-07" db="EMBL/GenBank/DDBJ databases">
        <authorList>
            <person name="Sun Z.S."/>
            <person name="Albrecht U."/>
            <person name="Echele G."/>
            <person name="Lee C.C."/>
        </authorList>
    </citation>
    <scope>NUCLEOTIDE SEQUENCE [LARGE SCALE GENOMIC DNA]</scope>
    <source>
        <strain evidence="1 2">DSM 14827</strain>
    </source>
</reference>
<dbReference type="SUPFAM" id="SSF47240">
    <property type="entry name" value="Ferritin-like"/>
    <property type="match status" value="1"/>
</dbReference>
<dbReference type="EMBL" id="FZQB01000016">
    <property type="protein sequence ID" value="SNT76208.1"/>
    <property type="molecule type" value="Genomic_DNA"/>
</dbReference>
<accession>A0A239Q1L2</accession>
<gene>
    <name evidence="1" type="ORF">SAMN05444959_11673</name>
</gene>
<keyword evidence="2" id="KW-1185">Reference proteome</keyword>
<dbReference type="RefSeq" id="WP_143811480.1">
    <property type="nucleotide sequence ID" value="NZ_CP067130.1"/>
</dbReference>
<dbReference type="OrthoDB" id="9797687at2"/>
<name>A0A239Q1L2_9RHOB</name>
<dbReference type="Proteomes" id="UP000198307">
    <property type="component" value="Unassembled WGS sequence"/>
</dbReference>